<protein>
    <submittedName>
        <fullName evidence="1">Uncharacterized protein</fullName>
    </submittedName>
</protein>
<dbReference type="InterPro" id="IPR055880">
    <property type="entry name" value="DUF7457"/>
</dbReference>
<dbReference type="Pfam" id="PF24256">
    <property type="entry name" value="DUF7457"/>
    <property type="match status" value="1"/>
</dbReference>
<gene>
    <name evidence="1" type="primary">45</name>
    <name evidence="1" type="ORF">SEA_TYPHA_45</name>
</gene>
<organism evidence="1 2">
    <name type="scientific">Mycobacterium phage Typha</name>
    <dbReference type="NCBI Taxonomy" id="2517971"/>
    <lineage>
        <taxon>Viruses</taxon>
        <taxon>Duplodnaviria</taxon>
        <taxon>Heunggongvirae</taxon>
        <taxon>Uroviricota</taxon>
        <taxon>Caudoviricetes</taxon>
        <taxon>Typhavirus</taxon>
        <taxon>Typhavirus typha</taxon>
    </lineage>
</organism>
<proteinExistence type="predicted"/>
<dbReference type="EMBL" id="MK494099">
    <property type="protein sequence ID" value="QBP29700.1"/>
    <property type="molecule type" value="Genomic_DNA"/>
</dbReference>
<dbReference type="RefSeq" id="YP_010049712.1">
    <property type="nucleotide sequence ID" value="NC_054393.1"/>
</dbReference>
<accession>A0A482J6L2</accession>
<name>A0A482J6L2_9CAUD</name>
<evidence type="ECO:0000313" key="1">
    <source>
        <dbReference type="EMBL" id="QBP29700.1"/>
    </source>
</evidence>
<dbReference type="GeneID" id="63743035"/>
<sequence>MTRTADLPAKTAAKMVAAHAVGLSYWADHPAAGHIWAVSDDQRAHVVRVNAKEGTAQHVCNRYAHNVNQVSPCEGDDRVMSVANVDAIAKHHGMRRFDVVASVTRQHVVTVETVADNHGYPYRAKCACGWESNTYASQHAAQAMGDDHLGVDTTPVAVTASEVGTITEYSDGSLTITTEEPALVVGERCPGYGQVVEGEGRRARCPHCGSSVKRYATGKLGSHRVPARVA</sequence>
<dbReference type="Proteomes" id="UP000294565">
    <property type="component" value="Segment"/>
</dbReference>
<dbReference type="KEGG" id="vg:63743035"/>
<evidence type="ECO:0000313" key="2">
    <source>
        <dbReference type="Proteomes" id="UP000294565"/>
    </source>
</evidence>
<reference evidence="1 2" key="1">
    <citation type="submission" date="2019-02" db="EMBL/GenBank/DDBJ databases">
        <authorList>
            <person name="Kanzanas C."/>
            <person name="Smith M.A."/>
            <person name="Zack K.M."/>
            <person name="Garlena R.A."/>
            <person name="Russell D.A."/>
            <person name="Pope W.H."/>
            <person name="Jacobs-Sera D."/>
            <person name="Hatfull G.F."/>
        </authorList>
    </citation>
    <scope>NUCLEOTIDE SEQUENCE [LARGE SCALE GENOMIC DNA]</scope>
</reference>
<keyword evidence="2" id="KW-1185">Reference proteome</keyword>